<evidence type="ECO:0000256" key="3">
    <source>
        <dbReference type="ARBA" id="ARBA00022448"/>
    </source>
</evidence>
<dbReference type="PROSITE" id="PS00217">
    <property type="entry name" value="SUGAR_TRANSPORT_2"/>
    <property type="match status" value="1"/>
</dbReference>
<name>W2RYA4_CYPE1</name>
<dbReference type="GO" id="GO:0005351">
    <property type="term" value="F:carbohydrate:proton symporter activity"/>
    <property type="evidence" value="ECO:0007669"/>
    <property type="project" value="TreeGrafter"/>
</dbReference>
<feature type="transmembrane region" description="Helical" evidence="8">
    <location>
        <begin position="21"/>
        <end position="46"/>
    </location>
</feature>
<evidence type="ECO:0000256" key="6">
    <source>
        <dbReference type="ARBA" id="ARBA00023136"/>
    </source>
</evidence>
<dbReference type="InterPro" id="IPR036259">
    <property type="entry name" value="MFS_trans_sf"/>
</dbReference>
<keyword evidence="6 8" id="KW-0472">Membrane</keyword>
<feature type="transmembrane region" description="Helical" evidence="8">
    <location>
        <begin position="187"/>
        <end position="208"/>
    </location>
</feature>
<keyword evidence="11" id="KW-1185">Reference proteome</keyword>
<dbReference type="RefSeq" id="XP_008715916.1">
    <property type="nucleotide sequence ID" value="XM_008717694.1"/>
</dbReference>
<feature type="transmembrane region" description="Helical" evidence="8">
    <location>
        <begin position="383"/>
        <end position="406"/>
    </location>
</feature>
<evidence type="ECO:0000259" key="9">
    <source>
        <dbReference type="PROSITE" id="PS50850"/>
    </source>
</evidence>
<dbReference type="VEuPathDB" id="FungiDB:HMPREF1541_03342"/>
<organism evidence="10 11">
    <name type="scientific">Cyphellophora europaea (strain CBS 101466)</name>
    <name type="common">Phialophora europaea</name>
    <dbReference type="NCBI Taxonomy" id="1220924"/>
    <lineage>
        <taxon>Eukaryota</taxon>
        <taxon>Fungi</taxon>
        <taxon>Dikarya</taxon>
        <taxon>Ascomycota</taxon>
        <taxon>Pezizomycotina</taxon>
        <taxon>Eurotiomycetes</taxon>
        <taxon>Chaetothyriomycetidae</taxon>
        <taxon>Chaetothyriales</taxon>
        <taxon>Cyphellophoraceae</taxon>
        <taxon>Cyphellophora</taxon>
    </lineage>
</organism>
<keyword evidence="5 8" id="KW-1133">Transmembrane helix</keyword>
<dbReference type="GO" id="GO:0016020">
    <property type="term" value="C:membrane"/>
    <property type="evidence" value="ECO:0007669"/>
    <property type="project" value="UniProtKB-SubCell"/>
</dbReference>
<dbReference type="GeneID" id="19970681"/>
<evidence type="ECO:0000256" key="5">
    <source>
        <dbReference type="ARBA" id="ARBA00022989"/>
    </source>
</evidence>
<dbReference type="eggNOG" id="KOG0254">
    <property type="taxonomic scope" value="Eukaryota"/>
</dbReference>
<dbReference type="Proteomes" id="UP000030752">
    <property type="component" value="Unassembled WGS sequence"/>
</dbReference>
<feature type="domain" description="Major facilitator superfamily (MFS) profile" evidence="9">
    <location>
        <begin position="23"/>
        <end position="472"/>
    </location>
</feature>
<dbReference type="EMBL" id="KB822719">
    <property type="protein sequence ID" value="ETN41407.1"/>
    <property type="molecule type" value="Genomic_DNA"/>
</dbReference>
<dbReference type="InterPro" id="IPR005828">
    <property type="entry name" value="MFS_sugar_transport-like"/>
</dbReference>
<dbReference type="PANTHER" id="PTHR48022:SF38">
    <property type="entry name" value="MAJOR FACILITATOR SUPERFAMILY (MFS) PROFILE DOMAIN-CONTAINING PROTEIN-RELATED"/>
    <property type="match status" value="1"/>
</dbReference>
<dbReference type="Gene3D" id="1.20.1250.20">
    <property type="entry name" value="MFS general substrate transporter like domains"/>
    <property type="match status" value="1"/>
</dbReference>
<dbReference type="SUPFAM" id="SSF103473">
    <property type="entry name" value="MFS general substrate transporter"/>
    <property type="match status" value="1"/>
</dbReference>
<feature type="transmembrane region" description="Helical" evidence="8">
    <location>
        <begin position="122"/>
        <end position="142"/>
    </location>
</feature>
<feature type="transmembrane region" description="Helical" evidence="8">
    <location>
        <begin position="307"/>
        <end position="328"/>
    </location>
</feature>
<dbReference type="AlphaFoldDB" id="W2RYA4"/>
<proteinExistence type="inferred from homology"/>
<dbReference type="NCBIfam" id="TIGR00879">
    <property type="entry name" value="SP"/>
    <property type="match status" value="1"/>
</dbReference>
<sequence length="530" mass="58383">MRDQSKRARYVVPRPRNLYNFFVALFVAFGSLCYGYASSISAALIGQPSWYDYMGLEAGSAYSQRILGAINGVYAAGGVFGCIFNMWSCEAFGRKRSIQLGCLISITGAAIMTATVSIPQFIVSRFIMGFGIGILVTLVPLYQSEVSPAESRGLMVGLHGVLIGFSYSLTGFITYACYFAPYGQFQWRFPLSVQLIPCIILFVGSFFLPESPRWLIGKDQTDLAWEITRKLHRNKKDPEDTYAHAEFAQMMAQITFERQHNAVGTIAQARLAFSQKSFLKRLGLGFLVQFGNQCTGALVINNYNAQLFAGLGISGGTPLLLLGFFNLVTVPGNLLNGLFIDRFGRRRFVLTGCLGILVCLSGEAAMTAVYVETNSGNRVGLGFGVFFIFLFVTFYSSCLDATMYLVPSEIFPMVIRSFGMSFSIMGQFVATTILLEAAPTAFKNIGWKFWLILIILTACYAVLVYLYLPETKGMTLEDISVVFGDPVELSFEQALSKESAAGAGRDVDDYNFEGGVKDKDVQIERVEGTK</sequence>
<reference evidence="10 11" key="1">
    <citation type="submission" date="2013-03" db="EMBL/GenBank/DDBJ databases">
        <title>The Genome Sequence of Phialophora europaea CBS 101466.</title>
        <authorList>
            <consortium name="The Broad Institute Genomics Platform"/>
            <person name="Cuomo C."/>
            <person name="de Hoog S."/>
            <person name="Gorbushina A."/>
            <person name="Walker B."/>
            <person name="Young S.K."/>
            <person name="Zeng Q."/>
            <person name="Gargeya S."/>
            <person name="Fitzgerald M."/>
            <person name="Haas B."/>
            <person name="Abouelleil A."/>
            <person name="Allen A.W."/>
            <person name="Alvarado L."/>
            <person name="Arachchi H.M."/>
            <person name="Berlin A.M."/>
            <person name="Chapman S.B."/>
            <person name="Gainer-Dewar J."/>
            <person name="Goldberg J."/>
            <person name="Griggs A."/>
            <person name="Gujja S."/>
            <person name="Hansen M."/>
            <person name="Howarth C."/>
            <person name="Imamovic A."/>
            <person name="Ireland A."/>
            <person name="Larimer J."/>
            <person name="McCowan C."/>
            <person name="Murphy C."/>
            <person name="Pearson M."/>
            <person name="Poon T.W."/>
            <person name="Priest M."/>
            <person name="Roberts A."/>
            <person name="Saif S."/>
            <person name="Shea T."/>
            <person name="Sisk P."/>
            <person name="Sykes S."/>
            <person name="Wortman J."/>
            <person name="Nusbaum C."/>
            <person name="Birren B."/>
        </authorList>
    </citation>
    <scope>NUCLEOTIDE SEQUENCE [LARGE SCALE GENOMIC DNA]</scope>
    <source>
        <strain evidence="10 11">CBS 101466</strain>
    </source>
</reference>
<dbReference type="HOGENOM" id="CLU_001265_30_13_1"/>
<evidence type="ECO:0000256" key="7">
    <source>
        <dbReference type="RuleBase" id="RU003346"/>
    </source>
</evidence>
<dbReference type="InParanoid" id="W2RYA4"/>
<evidence type="ECO:0000256" key="1">
    <source>
        <dbReference type="ARBA" id="ARBA00004141"/>
    </source>
</evidence>
<keyword evidence="4 8" id="KW-0812">Transmembrane</keyword>
<dbReference type="PANTHER" id="PTHR48022">
    <property type="entry name" value="PLASTIDIC GLUCOSE TRANSPORTER 4"/>
    <property type="match status" value="1"/>
</dbReference>
<feature type="transmembrane region" description="Helical" evidence="8">
    <location>
        <begin position="154"/>
        <end position="181"/>
    </location>
</feature>
<evidence type="ECO:0000256" key="8">
    <source>
        <dbReference type="SAM" id="Phobius"/>
    </source>
</evidence>
<dbReference type="InterPro" id="IPR050360">
    <property type="entry name" value="MFS_Sugar_Transporters"/>
</dbReference>
<evidence type="ECO:0000256" key="2">
    <source>
        <dbReference type="ARBA" id="ARBA00010992"/>
    </source>
</evidence>
<dbReference type="PRINTS" id="PR00171">
    <property type="entry name" value="SUGRTRNSPORT"/>
</dbReference>
<evidence type="ECO:0000256" key="4">
    <source>
        <dbReference type="ARBA" id="ARBA00022692"/>
    </source>
</evidence>
<comment type="similarity">
    <text evidence="2 7">Belongs to the major facilitator superfamily. Sugar transporter (TC 2.A.1.1) family.</text>
</comment>
<dbReference type="PROSITE" id="PS50850">
    <property type="entry name" value="MFS"/>
    <property type="match status" value="1"/>
</dbReference>
<evidence type="ECO:0000313" key="10">
    <source>
        <dbReference type="EMBL" id="ETN41407.1"/>
    </source>
</evidence>
<evidence type="ECO:0000313" key="11">
    <source>
        <dbReference type="Proteomes" id="UP000030752"/>
    </source>
</evidence>
<dbReference type="OrthoDB" id="6612291at2759"/>
<feature type="transmembrane region" description="Helical" evidence="8">
    <location>
        <begin position="418"/>
        <end position="435"/>
    </location>
</feature>
<protein>
    <recommendedName>
        <fullName evidence="9">Major facilitator superfamily (MFS) profile domain-containing protein</fullName>
    </recommendedName>
</protein>
<dbReference type="InterPro" id="IPR003663">
    <property type="entry name" value="Sugar/inositol_transpt"/>
</dbReference>
<dbReference type="InterPro" id="IPR020846">
    <property type="entry name" value="MFS_dom"/>
</dbReference>
<keyword evidence="3 7" id="KW-0813">Transport</keyword>
<feature type="transmembrane region" description="Helical" evidence="8">
    <location>
        <begin position="348"/>
        <end position="371"/>
    </location>
</feature>
<dbReference type="Pfam" id="PF00083">
    <property type="entry name" value="Sugar_tr"/>
    <property type="match status" value="1"/>
</dbReference>
<feature type="transmembrane region" description="Helical" evidence="8">
    <location>
        <begin position="66"/>
        <end position="86"/>
    </location>
</feature>
<feature type="transmembrane region" description="Helical" evidence="8">
    <location>
        <begin position="447"/>
        <end position="468"/>
    </location>
</feature>
<accession>W2RYA4</accession>
<gene>
    <name evidence="10" type="ORF">HMPREF1541_03342</name>
</gene>
<dbReference type="InterPro" id="IPR005829">
    <property type="entry name" value="Sugar_transporter_CS"/>
</dbReference>
<comment type="subcellular location">
    <subcellularLocation>
        <location evidence="1">Membrane</location>
        <topology evidence="1">Multi-pass membrane protein</topology>
    </subcellularLocation>
</comment>